<organism evidence="1 2">
    <name type="scientific">Linderina macrospora</name>
    <dbReference type="NCBI Taxonomy" id="4868"/>
    <lineage>
        <taxon>Eukaryota</taxon>
        <taxon>Fungi</taxon>
        <taxon>Fungi incertae sedis</taxon>
        <taxon>Zoopagomycota</taxon>
        <taxon>Kickxellomycotina</taxon>
        <taxon>Kickxellomycetes</taxon>
        <taxon>Kickxellales</taxon>
        <taxon>Kickxellaceae</taxon>
        <taxon>Linderina</taxon>
    </lineage>
</organism>
<reference evidence="1" key="1">
    <citation type="submission" date="2022-07" db="EMBL/GenBank/DDBJ databases">
        <title>Phylogenomic reconstructions and comparative analyses of Kickxellomycotina fungi.</title>
        <authorList>
            <person name="Reynolds N.K."/>
            <person name="Stajich J.E."/>
            <person name="Barry K."/>
            <person name="Grigoriev I.V."/>
            <person name="Crous P."/>
            <person name="Smith M.E."/>
        </authorList>
    </citation>
    <scope>NUCLEOTIDE SEQUENCE</scope>
    <source>
        <strain evidence="1">NRRL 5244</strain>
    </source>
</reference>
<sequence length="140" mass="15797">MTFETYTLFLSDLRSNCSVYSGNFNSIESARRLGELVFNISIKPSRLVVSSQQFDISDDVTFVPGMIPRTNDGGETLGVAEIDRANDKEVLVAIQGQQATIKQREKSMGWKFADLTGAAYKWEVQDKERGWELHDRQGEL</sequence>
<protein>
    <submittedName>
        <fullName evidence="1">Uncharacterized protein</fullName>
    </submittedName>
</protein>
<evidence type="ECO:0000313" key="2">
    <source>
        <dbReference type="Proteomes" id="UP001150603"/>
    </source>
</evidence>
<evidence type="ECO:0000313" key="1">
    <source>
        <dbReference type="EMBL" id="KAJ1939907.1"/>
    </source>
</evidence>
<keyword evidence="2" id="KW-1185">Reference proteome</keyword>
<dbReference type="EMBL" id="JANBPW010002698">
    <property type="protein sequence ID" value="KAJ1939907.1"/>
    <property type="molecule type" value="Genomic_DNA"/>
</dbReference>
<comment type="caution">
    <text evidence="1">The sequence shown here is derived from an EMBL/GenBank/DDBJ whole genome shotgun (WGS) entry which is preliminary data.</text>
</comment>
<accession>A0ACC1J704</accession>
<gene>
    <name evidence="1" type="ORF">FBU59_003969</name>
</gene>
<dbReference type="Proteomes" id="UP001150603">
    <property type="component" value="Unassembled WGS sequence"/>
</dbReference>
<name>A0ACC1J704_9FUNG</name>
<feature type="non-terminal residue" evidence="1">
    <location>
        <position position="140"/>
    </location>
</feature>
<proteinExistence type="predicted"/>